<dbReference type="STRING" id="53406.SAMN05421553_3803"/>
<proteinExistence type="predicted"/>
<dbReference type="RefSeq" id="WP_090385783.1">
    <property type="nucleotide sequence ID" value="NZ_FNSC01000001.1"/>
</dbReference>
<evidence type="ECO:0000313" key="2">
    <source>
        <dbReference type="Proteomes" id="UP000242849"/>
    </source>
</evidence>
<dbReference type="OrthoDB" id="9775154at2"/>
<evidence type="ECO:0000313" key="1">
    <source>
        <dbReference type="EMBL" id="SED99528.1"/>
    </source>
</evidence>
<protein>
    <recommendedName>
        <fullName evidence="3">Terminase-like family protein</fullName>
    </recommendedName>
</protein>
<accession>A0A1H5F8T3</accession>
<reference evidence="2" key="1">
    <citation type="submission" date="2016-10" db="EMBL/GenBank/DDBJ databases">
        <authorList>
            <person name="Varghese N."/>
            <person name="Submissions S."/>
        </authorList>
    </citation>
    <scope>NUCLEOTIDE SEQUENCE [LARGE SCALE GENOMIC DNA]</scope>
    <source>
        <strain evidence="2">DSM 12111</strain>
    </source>
</reference>
<keyword evidence="2" id="KW-1185">Reference proteome</keyword>
<gene>
    <name evidence="1" type="ORF">SAMN05421553_3803</name>
</gene>
<organism evidence="1 2">
    <name type="scientific">Pseudomonas anguilliseptica</name>
    <dbReference type="NCBI Taxonomy" id="53406"/>
    <lineage>
        <taxon>Bacteria</taxon>
        <taxon>Pseudomonadati</taxon>
        <taxon>Pseudomonadota</taxon>
        <taxon>Gammaproteobacteria</taxon>
        <taxon>Pseudomonadales</taxon>
        <taxon>Pseudomonadaceae</taxon>
        <taxon>Pseudomonas</taxon>
    </lineage>
</organism>
<dbReference type="Gene3D" id="3.30.420.240">
    <property type="match status" value="1"/>
</dbReference>
<name>A0A1H5F8T3_PSEAG</name>
<dbReference type="Gene3D" id="3.40.50.300">
    <property type="entry name" value="P-loop containing nucleotide triphosphate hydrolases"/>
    <property type="match status" value="1"/>
</dbReference>
<dbReference type="Proteomes" id="UP000242849">
    <property type="component" value="Unassembled WGS sequence"/>
</dbReference>
<dbReference type="InterPro" id="IPR027417">
    <property type="entry name" value="P-loop_NTPase"/>
</dbReference>
<dbReference type="AlphaFoldDB" id="A0A1H5F8T3"/>
<sequence>MSQETDQYLSRLMADDELYCAKNLKIRDKNGELHSFIWNEAQRMLHDLVEKQKAQRGWVRVLVLKGRQQGISTWTAARFYKRTSMQFGKRTMIITHLDAATQNLFGIAKTYFDLSDDTLKPAVKANSGTELSFSTLRSGYKVATAGSKNAGRSDTVQYLHGSEFAFWPNAINIMAGLGQTVPLLPGTEVILESTANGLANMYHKMWVLAVAGKSDYLAVFIPWFIQKEYRREVPADFELTAEEVEYMEAFGLDHEQMAWRQAKISTEFAGDSAWFDQEYPATPDMAFQRVGHRAIVNTLAVAKARKINPAHLKAMGAHVVGVDPARFGDDDTAIIHRQGRKAWGLRKIHGYDTMQVAGVVVRMLEDDKTIKMVFIDIGGLGAGVYDRLIELGYGDRVTAVNFGSSASDERKYFNKRSEMWGEAAEWIADIITPCLPDDDGLHADLTAPGYSHSSNGQIKLDSKEKIKKELGKSPDAGDALALTFALPVASSDIEIPAWKRRLMSGRSRKTAMSA</sequence>
<evidence type="ECO:0008006" key="3">
    <source>
        <dbReference type="Google" id="ProtNLM"/>
    </source>
</evidence>
<dbReference type="EMBL" id="FNSC01000001">
    <property type="protein sequence ID" value="SED99528.1"/>
    <property type="molecule type" value="Genomic_DNA"/>
</dbReference>